<keyword evidence="10 12" id="KW-0472">Membrane</keyword>
<evidence type="ECO:0000256" key="13">
    <source>
        <dbReference type="SAM" id="MobiDB-lite"/>
    </source>
</evidence>
<dbReference type="InterPro" id="IPR040690">
    <property type="entry name" value="FtsX_ECD"/>
</dbReference>
<evidence type="ECO:0000256" key="1">
    <source>
        <dbReference type="ARBA" id="ARBA00003552"/>
    </source>
</evidence>
<dbReference type="EMBL" id="JBBDHD010000048">
    <property type="protein sequence ID" value="MFH7597254.1"/>
    <property type="molecule type" value="Genomic_DNA"/>
</dbReference>
<feature type="transmembrane region" description="Helical" evidence="14">
    <location>
        <begin position="261"/>
        <end position="280"/>
    </location>
</feature>
<comment type="subcellular location">
    <subcellularLocation>
        <location evidence="2">Cell membrane</location>
        <topology evidence="2">Multi-pass membrane protein</topology>
    </subcellularLocation>
</comment>
<keyword evidence="9 14" id="KW-1133">Transmembrane helix</keyword>
<organism evidence="17 18">
    <name type="scientific">Streptomyces racemochromogenes</name>
    <dbReference type="NCBI Taxonomy" id="67353"/>
    <lineage>
        <taxon>Bacteria</taxon>
        <taxon>Bacillati</taxon>
        <taxon>Actinomycetota</taxon>
        <taxon>Actinomycetes</taxon>
        <taxon>Kitasatosporales</taxon>
        <taxon>Streptomycetaceae</taxon>
        <taxon>Streptomyces</taxon>
    </lineage>
</organism>
<dbReference type="InterPro" id="IPR004513">
    <property type="entry name" value="FtsX"/>
</dbReference>
<accession>A0ABW7PG99</accession>
<keyword evidence="18" id="KW-1185">Reference proteome</keyword>
<evidence type="ECO:0000313" key="17">
    <source>
        <dbReference type="EMBL" id="MFH7597254.1"/>
    </source>
</evidence>
<feature type="transmembrane region" description="Helical" evidence="14">
    <location>
        <begin position="21"/>
        <end position="41"/>
    </location>
</feature>
<feature type="domain" description="FtsX extracellular" evidence="16">
    <location>
        <begin position="56"/>
        <end position="185"/>
    </location>
</feature>
<evidence type="ECO:0000256" key="9">
    <source>
        <dbReference type="ARBA" id="ARBA00022989"/>
    </source>
</evidence>
<evidence type="ECO:0000256" key="6">
    <source>
        <dbReference type="ARBA" id="ARBA00022475"/>
    </source>
</evidence>
<dbReference type="PANTHER" id="PTHR47755">
    <property type="entry name" value="CELL DIVISION PROTEIN FTSX"/>
    <property type="match status" value="1"/>
</dbReference>
<feature type="compositionally biased region" description="Low complexity" evidence="13">
    <location>
        <begin position="83"/>
        <end position="94"/>
    </location>
</feature>
<comment type="subunit">
    <text evidence="4">Forms a membrane-associated complex with FtsE.</text>
</comment>
<dbReference type="NCBIfam" id="NF038346">
    <property type="entry name" value="FtsX_actino"/>
    <property type="match status" value="1"/>
</dbReference>
<dbReference type="InterPro" id="IPR003838">
    <property type="entry name" value="ABC3_permease_C"/>
</dbReference>
<dbReference type="Gene3D" id="3.30.70.3040">
    <property type="match status" value="1"/>
</dbReference>
<feature type="region of interest" description="Disordered" evidence="13">
    <location>
        <begin position="83"/>
        <end position="109"/>
    </location>
</feature>
<comment type="caution">
    <text evidence="17">The sequence shown here is derived from an EMBL/GenBank/DDBJ whole genome shotgun (WGS) entry which is preliminary data.</text>
</comment>
<feature type="domain" description="ABC3 transporter permease C-terminal" evidence="15">
    <location>
        <begin position="209"/>
        <end position="329"/>
    </location>
</feature>
<name>A0ABW7PG99_9ACTN</name>
<dbReference type="PIRSF" id="PIRSF003097">
    <property type="entry name" value="FtsX"/>
    <property type="match status" value="1"/>
</dbReference>
<dbReference type="Pfam" id="PF02687">
    <property type="entry name" value="FtsX"/>
    <property type="match status" value="1"/>
</dbReference>
<evidence type="ECO:0000256" key="7">
    <source>
        <dbReference type="ARBA" id="ARBA00022618"/>
    </source>
</evidence>
<dbReference type="RefSeq" id="WP_395511035.1">
    <property type="nucleotide sequence ID" value="NZ_JBBDHD010000048.1"/>
</dbReference>
<dbReference type="Proteomes" id="UP001610631">
    <property type="component" value="Unassembled WGS sequence"/>
</dbReference>
<feature type="transmembrane region" description="Helical" evidence="14">
    <location>
        <begin position="301"/>
        <end position="324"/>
    </location>
</feature>
<evidence type="ECO:0000259" key="16">
    <source>
        <dbReference type="Pfam" id="PF18075"/>
    </source>
</evidence>
<evidence type="ECO:0000256" key="3">
    <source>
        <dbReference type="ARBA" id="ARBA00007379"/>
    </source>
</evidence>
<comment type="similarity">
    <text evidence="3 12">Belongs to the ABC-4 integral membrane protein family. FtsX subfamily.</text>
</comment>
<evidence type="ECO:0000256" key="2">
    <source>
        <dbReference type="ARBA" id="ARBA00004651"/>
    </source>
</evidence>
<keyword evidence="6 12" id="KW-1003">Cell membrane</keyword>
<comment type="function">
    <text evidence="1">Part of the ABC transporter FtsEX involved in cellular division.</text>
</comment>
<gene>
    <name evidence="17" type="primary">ftsX</name>
    <name evidence="17" type="ORF">WDV06_19440</name>
</gene>
<dbReference type="Pfam" id="PF18075">
    <property type="entry name" value="FtsX_ECD"/>
    <property type="match status" value="1"/>
</dbReference>
<sequence>MRAQFVMSEIGVGLRRNLTMTFAVIISVALSLALFGGSLLMRDQVSAMKGYWYDKVNVTVYLCTKNDALDAAAGTAPAPAAAGAPGTAAAPAAGNGKPCSKGAVTPEQKQGIERELKKMDLVQTVMYESSDEAYKHYKERFGHTALASVVTPDQMPDSFRVKLKNPEKYEVITSAFAGRDGVQSVADQSTELDNLFALLGTLNVAALGIMLIMLIVALLLIVNTVRVSAFSRRRETGIMRLVGASGFYIQVPFIMEAAVAGLIGALFACGMLGAVQYFVIDHGIGLRGKLQLINFIGWDAVFTKLPLVLVIGLLMPSLAAFVALRKYLKV</sequence>
<evidence type="ECO:0000259" key="15">
    <source>
        <dbReference type="Pfam" id="PF02687"/>
    </source>
</evidence>
<proteinExistence type="inferred from homology"/>
<evidence type="ECO:0000256" key="12">
    <source>
        <dbReference type="PIRNR" id="PIRNR003097"/>
    </source>
</evidence>
<reference evidence="17 18" key="1">
    <citation type="submission" date="2024-03" db="EMBL/GenBank/DDBJ databases">
        <title>Whole genome sequencing of Streptomyces racemochromogenes, to identify antimicrobial biosynthetic gene clusters.</title>
        <authorList>
            <person name="Suryawanshi P."/>
            <person name="Krishnaraj P.U."/>
            <person name="Arun Y.P."/>
            <person name="Suryawanshi M.P."/>
            <person name="Rakshit O."/>
        </authorList>
    </citation>
    <scope>NUCLEOTIDE SEQUENCE [LARGE SCALE GENOMIC DNA]</scope>
    <source>
        <strain evidence="17 18">AUDT626</strain>
    </source>
</reference>
<evidence type="ECO:0000256" key="14">
    <source>
        <dbReference type="SAM" id="Phobius"/>
    </source>
</evidence>
<protein>
    <recommendedName>
        <fullName evidence="5 12">Cell division protein FtsX</fullName>
    </recommendedName>
</protein>
<dbReference type="PANTHER" id="PTHR47755:SF1">
    <property type="entry name" value="CELL DIVISION PROTEIN FTSX"/>
    <property type="match status" value="1"/>
</dbReference>
<evidence type="ECO:0000256" key="4">
    <source>
        <dbReference type="ARBA" id="ARBA00011160"/>
    </source>
</evidence>
<evidence type="ECO:0000256" key="11">
    <source>
        <dbReference type="ARBA" id="ARBA00023306"/>
    </source>
</evidence>
<keyword evidence="11 12" id="KW-0131">Cell cycle</keyword>
<evidence type="ECO:0000256" key="10">
    <source>
        <dbReference type="ARBA" id="ARBA00023136"/>
    </source>
</evidence>
<keyword evidence="8 14" id="KW-0812">Transmembrane</keyword>
<evidence type="ECO:0000256" key="5">
    <source>
        <dbReference type="ARBA" id="ARBA00021907"/>
    </source>
</evidence>
<keyword evidence="7 12" id="KW-0132">Cell division</keyword>
<dbReference type="InterPro" id="IPR047929">
    <property type="entry name" value="FtsX_actino"/>
</dbReference>
<evidence type="ECO:0000256" key="8">
    <source>
        <dbReference type="ARBA" id="ARBA00022692"/>
    </source>
</evidence>
<feature type="transmembrane region" description="Helical" evidence="14">
    <location>
        <begin position="204"/>
        <end position="225"/>
    </location>
</feature>
<evidence type="ECO:0000313" key="18">
    <source>
        <dbReference type="Proteomes" id="UP001610631"/>
    </source>
</evidence>